<comment type="similarity">
    <text evidence="1">Belongs to the DNA/RNA non-specific endonuclease family.</text>
</comment>
<evidence type="ECO:0000256" key="4">
    <source>
        <dbReference type="SAM" id="Coils"/>
    </source>
</evidence>
<dbReference type="GO" id="GO:0003676">
    <property type="term" value="F:nucleic acid binding"/>
    <property type="evidence" value="ECO:0007669"/>
    <property type="project" value="InterPro"/>
</dbReference>
<dbReference type="FunCoup" id="A0A152A9U4">
    <property type="interactions" value="203"/>
</dbReference>
<dbReference type="STRING" id="361077.A0A152A9U4"/>
<dbReference type="GO" id="GO:0000014">
    <property type="term" value="F:single-stranded DNA endodeoxyribonuclease activity"/>
    <property type="evidence" value="ECO:0007669"/>
    <property type="project" value="TreeGrafter"/>
</dbReference>
<dbReference type="GO" id="GO:0046872">
    <property type="term" value="F:metal ion binding"/>
    <property type="evidence" value="ECO:0007669"/>
    <property type="project" value="UniProtKB-KW"/>
</dbReference>
<dbReference type="OrthoDB" id="5418055at2759"/>
<reference evidence="7 8" key="1">
    <citation type="submission" date="2015-12" db="EMBL/GenBank/DDBJ databases">
        <title>Dictyostelia acquired genes for synthesis and detection of signals that induce cell-type specialization by lateral gene transfer from prokaryotes.</title>
        <authorList>
            <person name="Gloeckner G."/>
            <person name="Schaap P."/>
        </authorList>
    </citation>
    <scope>NUCLEOTIDE SEQUENCE [LARGE SCALE GENOMIC DNA]</scope>
    <source>
        <strain evidence="7 8">TK</strain>
    </source>
</reference>
<keyword evidence="4" id="KW-0175">Coiled coil</keyword>
<organism evidence="7 8">
    <name type="scientific">Tieghemostelium lacteum</name>
    <name type="common">Slime mold</name>
    <name type="synonym">Dictyostelium lacteum</name>
    <dbReference type="NCBI Taxonomy" id="361077"/>
    <lineage>
        <taxon>Eukaryota</taxon>
        <taxon>Amoebozoa</taxon>
        <taxon>Evosea</taxon>
        <taxon>Eumycetozoa</taxon>
        <taxon>Dictyostelia</taxon>
        <taxon>Dictyosteliales</taxon>
        <taxon>Raperosteliaceae</taxon>
        <taxon>Tieghemostelium</taxon>
    </lineage>
</organism>
<dbReference type="InterPro" id="IPR044929">
    <property type="entry name" value="DNA/RNA_non-sp_Endonuclease_sf"/>
</dbReference>
<protein>
    <submittedName>
        <fullName evidence="7">Uncharacterized protein</fullName>
    </submittedName>
</protein>
<comment type="caution">
    <text evidence="7">The sequence shown here is derived from an EMBL/GenBank/DDBJ whole genome shotgun (WGS) entry which is preliminary data.</text>
</comment>
<evidence type="ECO:0000256" key="2">
    <source>
        <dbReference type="PIRSR" id="PIRSR640255-1"/>
    </source>
</evidence>
<name>A0A152A9U4_TIELA</name>
<dbReference type="PANTHER" id="PTHR13966:SF5">
    <property type="entry name" value="ENDONUCLEASE G, MITOCHONDRIAL"/>
    <property type="match status" value="1"/>
</dbReference>
<dbReference type="CDD" id="cd00091">
    <property type="entry name" value="NUC"/>
    <property type="match status" value="1"/>
</dbReference>
<dbReference type="InterPro" id="IPR020821">
    <property type="entry name" value="ENPP1-3/EXOG-like_nuc-like"/>
</dbReference>
<gene>
    <name evidence="7" type="ORF">DLAC_00476</name>
</gene>
<feature type="coiled-coil region" evidence="4">
    <location>
        <begin position="28"/>
        <end position="55"/>
    </location>
</feature>
<keyword evidence="8" id="KW-1185">Reference proteome</keyword>
<accession>A0A152A9U4</accession>
<dbReference type="Proteomes" id="UP000076078">
    <property type="component" value="Unassembled WGS sequence"/>
</dbReference>
<dbReference type="PANTHER" id="PTHR13966">
    <property type="entry name" value="ENDONUCLEASE RELATED"/>
    <property type="match status" value="1"/>
</dbReference>
<evidence type="ECO:0000259" key="6">
    <source>
        <dbReference type="SMART" id="SM00892"/>
    </source>
</evidence>
<dbReference type="AlphaFoldDB" id="A0A152A9U4"/>
<evidence type="ECO:0000256" key="3">
    <source>
        <dbReference type="PIRSR" id="PIRSR640255-2"/>
    </source>
</evidence>
<dbReference type="GO" id="GO:0005743">
    <property type="term" value="C:mitochondrial inner membrane"/>
    <property type="evidence" value="ECO:0007669"/>
    <property type="project" value="TreeGrafter"/>
</dbReference>
<proteinExistence type="inferred from homology"/>
<evidence type="ECO:0000256" key="1">
    <source>
        <dbReference type="ARBA" id="ARBA00010052"/>
    </source>
</evidence>
<dbReference type="SUPFAM" id="SSF54060">
    <property type="entry name" value="His-Me finger endonucleases"/>
    <property type="match status" value="1"/>
</dbReference>
<sequence>MIQRSIIIGATAVSTFSLIALNQQSHVIKENEKLIKEKEELLKKSEDAKNEVNRSLVVEKDNYQSLLKQRDNMGKELQGFHQRQWVFDYLLDTLNIREYFQNLKESGGQGLDLNHGSPLPYNELHRDLIKHGLPCHNNLWYYDGYITSMNWERKIPNWVMQRISLDDFKNKIADRKKSQFNSNTISVPDQFKSQNSDYLGSGWSRGHMIPAGDFVGSQEAMNHTFLLNANIVPQDLQNNTNFWYRMEVFAKSTLTKRYKNVVVVSGPIFLPNLVEKFTEEELKQRQKFSKLSERKYIKHQVIGGNNVHVPTHLYKVILAESHESEQPLLLGAFVVPNENISNEKELQDFEVPLGFIEKSTGLEFFKKLNRQSDILSLCDKDPCKIMTYTELDKHNIPRRISWSRNKFELDKIIKEINDKNYDINDPIIKEAIDKKLTEL</sequence>
<dbReference type="SMART" id="SM00477">
    <property type="entry name" value="NUC"/>
    <property type="match status" value="1"/>
</dbReference>
<feature type="domain" description="DNA/RNA non-specific endonuclease/pyrophosphatase/phosphodiesterase" evidence="6">
    <location>
        <begin position="141"/>
        <end position="371"/>
    </location>
</feature>
<dbReference type="OMA" id="WYRLESF"/>
<dbReference type="GO" id="GO:0005634">
    <property type="term" value="C:nucleus"/>
    <property type="evidence" value="ECO:0007669"/>
    <property type="project" value="TreeGrafter"/>
</dbReference>
<evidence type="ECO:0000313" key="8">
    <source>
        <dbReference type="Proteomes" id="UP000076078"/>
    </source>
</evidence>
<evidence type="ECO:0000259" key="5">
    <source>
        <dbReference type="SMART" id="SM00477"/>
    </source>
</evidence>
<feature type="domain" description="ENPP1-3/EXOG-like endonuclease/phosphodiesterase" evidence="5">
    <location>
        <begin position="142"/>
        <end position="371"/>
    </location>
</feature>
<keyword evidence="3" id="KW-0479">Metal-binding</keyword>
<dbReference type="Gene3D" id="3.40.570.10">
    <property type="entry name" value="Extracellular Endonuclease, subunit A"/>
    <property type="match status" value="1"/>
</dbReference>
<feature type="active site" description="Proton acceptor" evidence="2">
    <location>
        <position position="207"/>
    </location>
</feature>
<dbReference type="GO" id="GO:0004521">
    <property type="term" value="F:RNA endonuclease activity"/>
    <property type="evidence" value="ECO:0007669"/>
    <property type="project" value="TreeGrafter"/>
</dbReference>
<feature type="binding site" evidence="3">
    <location>
        <position position="239"/>
    </location>
    <ligand>
        <name>Mg(2+)</name>
        <dbReference type="ChEBI" id="CHEBI:18420"/>
        <note>catalytic</note>
    </ligand>
</feature>
<dbReference type="SMART" id="SM00892">
    <property type="entry name" value="Endonuclease_NS"/>
    <property type="match status" value="1"/>
</dbReference>
<dbReference type="InterPro" id="IPR040255">
    <property type="entry name" value="Non-specific_endonuclease"/>
</dbReference>
<dbReference type="InterPro" id="IPR044925">
    <property type="entry name" value="His-Me_finger_sf"/>
</dbReference>
<evidence type="ECO:0000313" key="7">
    <source>
        <dbReference type="EMBL" id="KYR02990.1"/>
    </source>
</evidence>
<dbReference type="Pfam" id="PF01223">
    <property type="entry name" value="Endonuclease_NS"/>
    <property type="match status" value="1"/>
</dbReference>
<dbReference type="InParanoid" id="A0A152A9U4"/>
<dbReference type="InterPro" id="IPR001604">
    <property type="entry name" value="Endo_G_ENPP1-like_dom"/>
</dbReference>
<dbReference type="EMBL" id="LODT01000001">
    <property type="protein sequence ID" value="KYR02990.1"/>
    <property type="molecule type" value="Genomic_DNA"/>
</dbReference>